<feature type="transmembrane region" description="Helical" evidence="1">
    <location>
        <begin position="105"/>
        <end position="121"/>
    </location>
</feature>
<dbReference type="InterPro" id="IPR049713">
    <property type="entry name" value="Pr6Pr-like"/>
</dbReference>
<accession>A0AAU9CV05</accession>
<keyword evidence="2" id="KW-0614">Plasmid</keyword>
<reference evidence="2 3" key="1">
    <citation type="submission" date="2021-12" db="EMBL/GenBank/DDBJ databases">
        <title>Genome sequencing of bacteria with rrn-lacking chromosome and rrn-plasmid.</title>
        <authorList>
            <person name="Anda M."/>
            <person name="Iwasaki W."/>
        </authorList>
    </citation>
    <scope>NUCLEOTIDE SEQUENCE [LARGE SCALE GENOMIC DNA]</scope>
    <source>
        <strain evidence="2 3">DSM 100852</strain>
        <plasmid evidence="2 3">pFA2</plasmid>
    </source>
</reference>
<feature type="transmembrane region" description="Helical" evidence="1">
    <location>
        <begin position="173"/>
        <end position="192"/>
    </location>
</feature>
<keyword evidence="3" id="KW-1185">Reference proteome</keyword>
<evidence type="ECO:0008006" key="4">
    <source>
        <dbReference type="Google" id="ProtNLM"/>
    </source>
</evidence>
<dbReference type="NCBIfam" id="NF038065">
    <property type="entry name" value="Pr6Pr"/>
    <property type="match status" value="1"/>
</dbReference>
<evidence type="ECO:0000313" key="2">
    <source>
        <dbReference type="EMBL" id="BDD11868.1"/>
    </source>
</evidence>
<protein>
    <recommendedName>
        <fullName evidence="4">Pr6Pr family membrane protein</fullName>
    </recommendedName>
</protein>
<keyword evidence="1" id="KW-1133">Transmembrane helix</keyword>
<dbReference type="Proteomes" id="UP001348817">
    <property type="component" value="Plasmid pFA2"/>
</dbReference>
<dbReference type="EMBL" id="AP025316">
    <property type="protein sequence ID" value="BDD11868.1"/>
    <property type="molecule type" value="Genomic_DNA"/>
</dbReference>
<evidence type="ECO:0000313" key="3">
    <source>
        <dbReference type="Proteomes" id="UP001348817"/>
    </source>
</evidence>
<dbReference type="KEGG" id="fax:FUAX_43000"/>
<feature type="transmembrane region" description="Helical" evidence="1">
    <location>
        <begin position="133"/>
        <end position="153"/>
    </location>
</feature>
<proteinExistence type="predicted"/>
<dbReference type="AlphaFoldDB" id="A0AAU9CV05"/>
<keyword evidence="1" id="KW-0812">Transmembrane</keyword>
<sequence>MALGAILTWATLLLQLYISVTKDHATIYIAPFLLLRFFTIVGNLCVALFWTLSLLGKRRAMSKFFGLTGCAACVASYITLVMLGYALLLQHAWNPQGLELLAERLLHAVIPPLFIVYWFIFEPKEELDWKSPLRWTPFLLVYYAYSLTLSSFIGKYPYPFFDVNKLGWGEVFGWAFVLWGLFIAIGWFYTIMNSLKKR</sequence>
<organism evidence="2 3">
    <name type="scientific">Fulvitalea axinellae</name>
    <dbReference type="NCBI Taxonomy" id="1182444"/>
    <lineage>
        <taxon>Bacteria</taxon>
        <taxon>Pseudomonadati</taxon>
        <taxon>Bacteroidota</taxon>
        <taxon>Cytophagia</taxon>
        <taxon>Cytophagales</taxon>
        <taxon>Persicobacteraceae</taxon>
        <taxon>Fulvitalea</taxon>
    </lineage>
</organism>
<geneLocation type="plasmid" evidence="2 3">
    <name>pFA2</name>
</geneLocation>
<name>A0AAU9CV05_9BACT</name>
<gene>
    <name evidence="2" type="ORF">FUAX_43000</name>
</gene>
<feature type="transmembrane region" description="Helical" evidence="1">
    <location>
        <begin position="28"/>
        <end position="52"/>
    </location>
</feature>
<keyword evidence="1" id="KW-0472">Membrane</keyword>
<feature type="transmembrane region" description="Helical" evidence="1">
    <location>
        <begin position="64"/>
        <end position="85"/>
    </location>
</feature>
<evidence type="ECO:0000256" key="1">
    <source>
        <dbReference type="SAM" id="Phobius"/>
    </source>
</evidence>